<evidence type="ECO:0000256" key="1">
    <source>
        <dbReference type="SAM" id="Phobius"/>
    </source>
</evidence>
<feature type="transmembrane region" description="Helical" evidence="1">
    <location>
        <begin position="60"/>
        <end position="79"/>
    </location>
</feature>
<organism evidence="2 3">
    <name type="scientific">Nocardioides terrae</name>
    <dbReference type="NCBI Taxonomy" id="574651"/>
    <lineage>
        <taxon>Bacteria</taxon>
        <taxon>Bacillati</taxon>
        <taxon>Actinomycetota</taxon>
        <taxon>Actinomycetes</taxon>
        <taxon>Propionibacteriales</taxon>
        <taxon>Nocardioidaceae</taxon>
        <taxon>Nocardioides</taxon>
    </lineage>
</organism>
<keyword evidence="1" id="KW-0472">Membrane</keyword>
<dbReference type="EMBL" id="FOLB01000003">
    <property type="protein sequence ID" value="SFC04236.1"/>
    <property type="molecule type" value="Genomic_DNA"/>
</dbReference>
<dbReference type="STRING" id="574651.SAMN04487968_103175"/>
<name>A0A1I1FYX3_9ACTN</name>
<evidence type="ECO:0000313" key="3">
    <source>
        <dbReference type="Proteomes" id="UP000198832"/>
    </source>
</evidence>
<dbReference type="AlphaFoldDB" id="A0A1I1FYX3"/>
<protein>
    <submittedName>
        <fullName evidence="2">Uncharacterized protein</fullName>
    </submittedName>
</protein>
<accession>A0A1I1FYX3</accession>
<keyword evidence="3" id="KW-1185">Reference proteome</keyword>
<evidence type="ECO:0000313" key="2">
    <source>
        <dbReference type="EMBL" id="SFC04236.1"/>
    </source>
</evidence>
<sequence length="168" mass="17181">MPDRVSRATAWVAGLVAGFAATGAVSGLLWRTRLHAPDGIVVGGQWYSGSTHEDSFASTGWYVVIAVAAGLLLGIAAAWLSRAPEVLTLAAVLVGSLLAAWLMRVVGLHGAPPDPARAAAHAADGTRLTGTISRPGVAAFVTWPLAAVLAVGAVFLLLGERPTGEEPR</sequence>
<dbReference type="Proteomes" id="UP000198832">
    <property type="component" value="Unassembled WGS sequence"/>
</dbReference>
<proteinExistence type="predicted"/>
<feature type="transmembrane region" description="Helical" evidence="1">
    <location>
        <begin position="137"/>
        <end position="158"/>
    </location>
</feature>
<keyword evidence="1" id="KW-1133">Transmembrane helix</keyword>
<feature type="transmembrane region" description="Helical" evidence="1">
    <location>
        <begin position="86"/>
        <end position="103"/>
    </location>
</feature>
<reference evidence="2 3" key="1">
    <citation type="submission" date="2016-10" db="EMBL/GenBank/DDBJ databases">
        <authorList>
            <person name="de Groot N.N."/>
        </authorList>
    </citation>
    <scope>NUCLEOTIDE SEQUENCE [LARGE SCALE GENOMIC DNA]</scope>
    <source>
        <strain evidence="2 3">CGMCC 1.7056</strain>
    </source>
</reference>
<gene>
    <name evidence="2" type="ORF">SAMN04487968_103175</name>
</gene>
<keyword evidence="1" id="KW-0812">Transmembrane</keyword>